<sequence>MGCSGGKSSSVAATTQKPEEQAEPEKVTPEAAPVETIVGEVPQGGHQEQPSTASPVTPAAEPPSVGHITVSGENSPPRSPRQQSPGGFFARCCAAPSADDTSEVTPQ</sequence>
<dbReference type="EMBL" id="HBFQ01047846">
    <property type="protein sequence ID" value="CAD8859784.1"/>
    <property type="molecule type" value="Transcribed_RNA"/>
</dbReference>
<feature type="compositionally biased region" description="Polar residues" evidence="1">
    <location>
        <begin position="1"/>
        <end position="16"/>
    </location>
</feature>
<feature type="region of interest" description="Disordered" evidence="1">
    <location>
        <begin position="1"/>
        <end position="107"/>
    </location>
</feature>
<evidence type="ECO:0000256" key="1">
    <source>
        <dbReference type="SAM" id="MobiDB-lite"/>
    </source>
</evidence>
<dbReference type="AlphaFoldDB" id="A0A7S1ANC3"/>
<proteinExistence type="predicted"/>
<protein>
    <submittedName>
        <fullName evidence="2">Uncharacterized protein</fullName>
    </submittedName>
</protein>
<feature type="compositionally biased region" description="Basic and acidic residues" evidence="1">
    <location>
        <begin position="17"/>
        <end position="28"/>
    </location>
</feature>
<feature type="compositionally biased region" description="Polar residues" evidence="1">
    <location>
        <begin position="46"/>
        <end position="55"/>
    </location>
</feature>
<evidence type="ECO:0000313" key="2">
    <source>
        <dbReference type="EMBL" id="CAD8859784.1"/>
    </source>
</evidence>
<organism evidence="2">
    <name type="scientific">Noctiluca scintillans</name>
    <name type="common">Sea sparkle</name>
    <name type="synonym">Red tide dinoflagellate</name>
    <dbReference type="NCBI Taxonomy" id="2966"/>
    <lineage>
        <taxon>Eukaryota</taxon>
        <taxon>Sar</taxon>
        <taxon>Alveolata</taxon>
        <taxon>Dinophyceae</taxon>
        <taxon>Noctilucales</taxon>
        <taxon>Noctilucaceae</taxon>
        <taxon>Noctiluca</taxon>
    </lineage>
</organism>
<gene>
    <name evidence="2" type="ORF">NSCI0253_LOCUS34138</name>
</gene>
<accession>A0A7S1ANC3</accession>
<name>A0A7S1ANC3_NOCSC</name>
<reference evidence="2" key="1">
    <citation type="submission" date="2021-01" db="EMBL/GenBank/DDBJ databases">
        <authorList>
            <person name="Corre E."/>
            <person name="Pelletier E."/>
            <person name="Niang G."/>
            <person name="Scheremetjew M."/>
            <person name="Finn R."/>
            <person name="Kale V."/>
            <person name="Holt S."/>
            <person name="Cochrane G."/>
            <person name="Meng A."/>
            <person name="Brown T."/>
            <person name="Cohen L."/>
        </authorList>
    </citation>
    <scope>NUCLEOTIDE SEQUENCE</scope>
</reference>